<name>A0A8J7J1V2_9CYAN</name>
<organism evidence="2 3">
    <name type="scientific">Lusitaniella coriacea LEGE 07157</name>
    <dbReference type="NCBI Taxonomy" id="945747"/>
    <lineage>
        <taxon>Bacteria</taxon>
        <taxon>Bacillati</taxon>
        <taxon>Cyanobacteriota</taxon>
        <taxon>Cyanophyceae</taxon>
        <taxon>Spirulinales</taxon>
        <taxon>Lusitaniellaceae</taxon>
        <taxon>Lusitaniella</taxon>
    </lineage>
</organism>
<dbReference type="AlphaFoldDB" id="A0A8J7J1V2"/>
<gene>
    <name evidence="2" type="ORF">IQ249_08920</name>
</gene>
<feature type="transmembrane region" description="Helical" evidence="1">
    <location>
        <begin position="33"/>
        <end position="56"/>
    </location>
</feature>
<keyword evidence="1" id="KW-0472">Membrane</keyword>
<dbReference type="Proteomes" id="UP000654482">
    <property type="component" value="Unassembled WGS sequence"/>
</dbReference>
<sequence>MLRQKKFLQNLEVPESKPRFFFPRRFFFKGLKLASGMAIGGILILRGINFLANMAFCGSDMPAKMSLMAMNSAQQSYFKDNRRFAANFDELDTGMRSETSHYRYSMQTKENAVFHYGISKIRKSGWEKLMGEKDPPNVASAVFMVSDENSTETITVAVRCIGKKPSLVQPPKPTLQNGVPTCPENFRNL</sequence>
<evidence type="ECO:0000256" key="1">
    <source>
        <dbReference type="SAM" id="Phobius"/>
    </source>
</evidence>
<proteinExistence type="predicted"/>
<dbReference type="Pfam" id="PF16734">
    <property type="entry name" value="Pilin_GH"/>
    <property type="match status" value="1"/>
</dbReference>
<evidence type="ECO:0000313" key="3">
    <source>
        <dbReference type="Proteomes" id="UP000654482"/>
    </source>
</evidence>
<evidence type="ECO:0000313" key="2">
    <source>
        <dbReference type="EMBL" id="MBE9116014.1"/>
    </source>
</evidence>
<protein>
    <submittedName>
        <fullName evidence="2">Type IV pilin-like G/H family protein</fullName>
    </submittedName>
</protein>
<keyword evidence="3" id="KW-1185">Reference proteome</keyword>
<keyword evidence="1" id="KW-0812">Transmembrane</keyword>
<accession>A0A8J7J1V2</accession>
<keyword evidence="1" id="KW-1133">Transmembrane helix</keyword>
<dbReference type="RefSeq" id="WP_194029111.1">
    <property type="nucleotide sequence ID" value="NZ_JADEWZ010000011.1"/>
</dbReference>
<dbReference type="InterPro" id="IPR031975">
    <property type="entry name" value="Pilin_GH"/>
</dbReference>
<reference evidence="2" key="1">
    <citation type="submission" date="2020-10" db="EMBL/GenBank/DDBJ databases">
        <authorList>
            <person name="Castelo-Branco R."/>
            <person name="Eusebio N."/>
            <person name="Adriana R."/>
            <person name="Vieira A."/>
            <person name="Brugerolle De Fraissinette N."/>
            <person name="Rezende De Castro R."/>
            <person name="Schneider M.P."/>
            <person name="Vasconcelos V."/>
            <person name="Leao P.N."/>
        </authorList>
    </citation>
    <scope>NUCLEOTIDE SEQUENCE</scope>
    <source>
        <strain evidence="2">LEGE 07157</strain>
    </source>
</reference>
<comment type="caution">
    <text evidence="2">The sequence shown here is derived from an EMBL/GenBank/DDBJ whole genome shotgun (WGS) entry which is preliminary data.</text>
</comment>
<dbReference type="EMBL" id="JADEWZ010000011">
    <property type="protein sequence ID" value="MBE9116014.1"/>
    <property type="molecule type" value="Genomic_DNA"/>
</dbReference>